<feature type="binding site" evidence="15">
    <location>
        <begin position="111"/>
        <end position="112"/>
    </location>
    <ligand>
        <name>S-adenosyl-L-methionine</name>
        <dbReference type="ChEBI" id="CHEBI:59789"/>
        <label>2</label>
    </ligand>
</feature>
<dbReference type="Proteomes" id="UP000015351">
    <property type="component" value="Unassembled WGS sequence"/>
</dbReference>
<dbReference type="Pfam" id="PF04055">
    <property type="entry name" value="Radical_SAM"/>
    <property type="match status" value="1"/>
</dbReference>
<feature type="domain" description="Radical SAM core" evidence="17">
    <location>
        <begin position="44"/>
        <end position="278"/>
    </location>
</feature>
<keyword evidence="7 14" id="KW-0949">S-adenosyl-L-methionine</keyword>
<feature type="binding site" evidence="15">
    <location>
        <begin position="65"/>
        <end position="67"/>
    </location>
    <ligand>
        <name>S-adenosyl-L-methionine</name>
        <dbReference type="ChEBI" id="CHEBI:59789"/>
        <label>2</label>
    </ligand>
</feature>
<evidence type="ECO:0000256" key="3">
    <source>
        <dbReference type="ARBA" id="ARBA00005493"/>
    </source>
</evidence>
<dbReference type="STRING" id="1123360.thalar_02730"/>
<keyword evidence="6 14" id="KW-0963">Cytoplasm</keyword>
<feature type="binding site" evidence="16">
    <location>
        <position position="66"/>
    </location>
    <ligand>
        <name>[4Fe-4S] cluster</name>
        <dbReference type="ChEBI" id="CHEBI:49883"/>
        <note>4Fe-4S-S-AdoMet</note>
    </ligand>
</feature>
<dbReference type="HOGENOM" id="CLU_027579_3_0_5"/>
<dbReference type="PANTHER" id="PTHR13932:SF6">
    <property type="entry name" value="OXYGEN-INDEPENDENT COPROPORPHYRINOGEN III OXIDASE"/>
    <property type="match status" value="1"/>
</dbReference>
<gene>
    <name evidence="18" type="ORF">thalar_02730</name>
</gene>
<evidence type="ECO:0000256" key="8">
    <source>
        <dbReference type="ARBA" id="ARBA00022723"/>
    </source>
</evidence>
<dbReference type="GO" id="GO:0046872">
    <property type="term" value="F:metal ion binding"/>
    <property type="evidence" value="ECO:0007669"/>
    <property type="project" value="UniProtKB-KW"/>
</dbReference>
<dbReference type="Gene3D" id="3.20.20.70">
    <property type="entry name" value="Aldolase class I"/>
    <property type="match status" value="1"/>
</dbReference>
<evidence type="ECO:0000256" key="11">
    <source>
        <dbReference type="ARBA" id="ARBA00023014"/>
    </source>
</evidence>
<feature type="binding site" evidence="15">
    <location>
        <position position="110"/>
    </location>
    <ligand>
        <name>S-adenosyl-L-methionine</name>
        <dbReference type="ChEBI" id="CHEBI:59789"/>
        <label>1</label>
    </ligand>
</feature>
<feature type="binding site" evidence="15">
    <location>
        <position position="143"/>
    </location>
    <ligand>
        <name>S-adenosyl-L-methionine</name>
        <dbReference type="ChEBI" id="CHEBI:59789"/>
        <label>1</label>
    </ligand>
</feature>
<evidence type="ECO:0000256" key="10">
    <source>
        <dbReference type="ARBA" id="ARBA00023004"/>
    </source>
</evidence>
<evidence type="ECO:0000256" key="14">
    <source>
        <dbReference type="PIRNR" id="PIRNR000167"/>
    </source>
</evidence>
<dbReference type="PROSITE" id="PS51918">
    <property type="entry name" value="RADICAL_SAM"/>
    <property type="match status" value="1"/>
</dbReference>
<dbReference type="RefSeq" id="WP_021102082.1">
    <property type="nucleotide sequence ID" value="NZ_KE557314.1"/>
</dbReference>
<evidence type="ECO:0000259" key="17">
    <source>
        <dbReference type="PROSITE" id="PS51918"/>
    </source>
</evidence>
<feature type="binding site" evidence="16">
    <location>
        <position position="63"/>
    </location>
    <ligand>
        <name>[4Fe-4S] cluster</name>
        <dbReference type="ChEBI" id="CHEBI:49883"/>
        <note>4Fe-4S-S-AdoMet</note>
    </ligand>
</feature>
<comment type="pathway">
    <text evidence="2 14">Porphyrin-containing compound metabolism; protoporphyrin-IX biosynthesis; protoporphyrinogen-IX from coproporphyrinogen-III (AdoMet route): step 1/1.</text>
</comment>
<feature type="binding site" evidence="15">
    <location>
        <position position="170"/>
    </location>
    <ligand>
        <name>S-adenosyl-L-methionine</name>
        <dbReference type="ChEBI" id="CHEBI:59789"/>
        <label>2</label>
    </ligand>
</feature>
<evidence type="ECO:0000256" key="7">
    <source>
        <dbReference type="ARBA" id="ARBA00022691"/>
    </source>
</evidence>
<comment type="subcellular location">
    <subcellularLocation>
        <location evidence="1 14">Cytoplasm</location>
    </subcellularLocation>
</comment>
<protein>
    <recommendedName>
        <fullName evidence="14">Coproporphyrinogen-III oxidase</fullName>
        <ecNumber evidence="14">1.3.98.3</ecNumber>
    </recommendedName>
</protein>
<accession>S9Q6L3</accession>
<feature type="binding site" evidence="15">
    <location>
        <position position="207"/>
    </location>
    <ligand>
        <name>S-adenosyl-L-methionine</name>
        <dbReference type="ChEBI" id="CHEBI:59789"/>
        <label>2</label>
    </ligand>
</feature>
<dbReference type="GO" id="GO:0051539">
    <property type="term" value="F:4 iron, 4 sulfur cluster binding"/>
    <property type="evidence" value="ECO:0007669"/>
    <property type="project" value="UniProtKB-KW"/>
</dbReference>
<comment type="catalytic activity">
    <reaction evidence="13 14">
        <text>coproporphyrinogen III + 2 S-adenosyl-L-methionine = protoporphyrinogen IX + 2 5'-deoxyadenosine + 2 L-methionine + 2 CO2</text>
        <dbReference type="Rhea" id="RHEA:15425"/>
        <dbReference type="ChEBI" id="CHEBI:16526"/>
        <dbReference type="ChEBI" id="CHEBI:17319"/>
        <dbReference type="ChEBI" id="CHEBI:57307"/>
        <dbReference type="ChEBI" id="CHEBI:57309"/>
        <dbReference type="ChEBI" id="CHEBI:57844"/>
        <dbReference type="ChEBI" id="CHEBI:59789"/>
        <dbReference type="EC" id="1.3.98.3"/>
    </reaction>
</comment>
<dbReference type="InterPro" id="IPR034505">
    <property type="entry name" value="Coproporphyrinogen-III_oxidase"/>
</dbReference>
<comment type="similarity">
    <text evidence="3 14">Belongs to the anaerobic coproporphyrinogen-III oxidase family.</text>
</comment>
<dbReference type="SMART" id="SM00729">
    <property type="entry name" value="Elp3"/>
    <property type="match status" value="1"/>
</dbReference>
<feature type="binding site" evidence="15">
    <location>
        <position position="241"/>
    </location>
    <ligand>
        <name>S-adenosyl-L-methionine</name>
        <dbReference type="ChEBI" id="CHEBI:59789"/>
        <label>2</label>
    </ligand>
</feature>
<feature type="binding site" evidence="16">
    <location>
        <position position="59"/>
    </location>
    <ligand>
        <name>[4Fe-4S] cluster</name>
        <dbReference type="ChEBI" id="CHEBI:49883"/>
        <note>4Fe-4S-S-AdoMet</note>
    </ligand>
</feature>
<reference evidence="19" key="1">
    <citation type="journal article" date="2013" name="Stand. Genomic Sci.">
        <title>Genome sequence of the Litoreibacter arenae type strain (DSM 19593(T)), a member of the Roseobacter clade isolated from sea sand.</title>
        <authorList>
            <person name="Riedel T."/>
            <person name="Fiebig A."/>
            <person name="Petersen J."/>
            <person name="Gronow S."/>
            <person name="Kyrpides N.C."/>
            <person name="Goker M."/>
            <person name="Klenk H.P."/>
        </authorList>
    </citation>
    <scope>NUCLEOTIDE SEQUENCE [LARGE SCALE GENOMIC DNA]</scope>
    <source>
        <strain evidence="19">DSM 19593</strain>
    </source>
</reference>
<evidence type="ECO:0000256" key="13">
    <source>
        <dbReference type="ARBA" id="ARBA00048321"/>
    </source>
</evidence>
<dbReference type="PIRSF" id="PIRSF000167">
    <property type="entry name" value="HemN"/>
    <property type="match status" value="1"/>
</dbReference>
<dbReference type="InterPro" id="IPR013785">
    <property type="entry name" value="Aldolase_TIM"/>
</dbReference>
<evidence type="ECO:0000256" key="15">
    <source>
        <dbReference type="PIRSR" id="PIRSR000167-1"/>
    </source>
</evidence>
<evidence type="ECO:0000313" key="19">
    <source>
        <dbReference type="Proteomes" id="UP000015351"/>
    </source>
</evidence>
<evidence type="ECO:0000313" key="18">
    <source>
        <dbReference type="EMBL" id="EPX77011.1"/>
    </source>
</evidence>
<evidence type="ECO:0000256" key="16">
    <source>
        <dbReference type="PIRSR" id="PIRSR000167-2"/>
    </source>
</evidence>
<keyword evidence="9 14" id="KW-0560">Oxidoreductase</keyword>
<comment type="cofactor">
    <cofactor evidence="14 16">
        <name>[4Fe-4S] cluster</name>
        <dbReference type="ChEBI" id="CHEBI:49883"/>
    </cofactor>
    <text evidence="14 16">Binds 1 [4Fe-4S] cluster. The cluster is coordinated with 3 cysteines and an exchangeable S-adenosyl-L-methionine.</text>
</comment>
<evidence type="ECO:0000256" key="4">
    <source>
        <dbReference type="ARBA" id="ARBA00011245"/>
    </source>
</evidence>
<dbReference type="SUPFAM" id="SSF102114">
    <property type="entry name" value="Radical SAM enzymes"/>
    <property type="match status" value="1"/>
</dbReference>
<evidence type="ECO:0000256" key="1">
    <source>
        <dbReference type="ARBA" id="ARBA00004496"/>
    </source>
</evidence>
<evidence type="ECO:0000256" key="5">
    <source>
        <dbReference type="ARBA" id="ARBA00022485"/>
    </source>
</evidence>
<keyword evidence="10 14" id="KW-0408">Iron</keyword>
<proteinExistence type="inferred from homology"/>
<dbReference type="GO" id="GO:0005737">
    <property type="term" value="C:cytoplasm"/>
    <property type="evidence" value="ECO:0007669"/>
    <property type="project" value="UniProtKB-SubCell"/>
</dbReference>
<evidence type="ECO:0000256" key="2">
    <source>
        <dbReference type="ARBA" id="ARBA00004785"/>
    </source>
</evidence>
<dbReference type="OrthoDB" id="9808022at2"/>
<dbReference type="InterPro" id="IPR058240">
    <property type="entry name" value="rSAM_sf"/>
</dbReference>
<feature type="binding site" evidence="15">
    <location>
        <position position="182"/>
    </location>
    <ligand>
        <name>S-adenosyl-L-methionine</name>
        <dbReference type="ChEBI" id="CHEBI:59789"/>
        <label>2</label>
    </ligand>
</feature>
<keyword evidence="19" id="KW-1185">Reference proteome</keyword>
<keyword evidence="11 14" id="KW-0411">Iron-sulfur</keyword>
<keyword evidence="8 14" id="KW-0479">Metal-binding</keyword>
<feature type="binding site" evidence="15">
    <location>
        <position position="327"/>
    </location>
    <ligand>
        <name>S-adenosyl-L-methionine</name>
        <dbReference type="ChEBI" id="CHEBI:59789"/>
        <label>1</label>
    </ligand>
</feature>
<dbReference type="InterPro" id="IPR007197">
    <property type="entry name" value="rSAM"/>
</dbReference>
<dbReference type="CDD" id="cd01335">
    <property type="entry name" value="Radical_SAM"/>
    <property type="match status" value="1"/>
</dbReference>
<comment type="subunit">
    <text evidence="4">Monomer.</text>
</comment>
<evidence type="ECO:0000256" key="6">
    <source>
        <dbReference type="ARBA" id="ARBA00022490"/>
    </source>
</evidence>
<organism evidence="18 19">
    <name type="scientific">Litoreibacter arenae DSM 19593</name>
    <dbReference type="NCBI Taxonomy" id="1123360"/>
    <lineage>
        <taxon>Bacteria</taxon>
        <taxon>Pseudomonadati</taxon>
        <taxon>Pseudomonadota</taxon>
        <taxon>Alphaproteobacteria</taxon>
        <taxon>Rhodobacterales</taxon>
        <taxon>Roseobacteraceae</taxon>
        <taxon>Litoreibacter</taxon>
    </lineage>
</organism>
<feature type="binding site" evidence="15">
    <location>
        <position position="53"/>
    </location>
    <ligand>
        <name>S-adenosyl-L-methionine</name>
        <dbReference type="ChEBI" id="CHEBI:59789"/>
        <label>1</label>
    </ligand>
</feature>
<sequence>MTQHETLRRYGLFTSRAPRYTSYPTAPHFGEMGPNQMAGWLEQVPEGSRVSLYIHIPFCRRLCWFCACRTQGTQTDAPLRGYLDMLKAELAMVASSLPAGVQLGRLHWGGGTPTILPAAMISELAKEIDRYFPLSKSSEFSVEIDPTMVDVEKIAALSDAGLTRVSIGVQDFDPHVQSAIGRIQSYEDTKRAAEAFRDAGAKNLNLDILYGLPFQTAHSLSDTVAKALALSPDRLALYGYAHVPWAAKRQVLIPEDHLPDGPTRYALSHMASQLFGAAGYDAVGIDHFARPGDGLLSASLNGTLRRNFQGYTDDQAEVLIGIGASSISRFPGGYAQNATGTGDYATAIGAGKLATKRGHIMTPDDRLRAQLIEDIMCRFAIEFCDAANRTDTDRETVTAIAADLHRRYPDVTTLGANTLSLLEPALSRLMALDLDTYQTPANRHSLAI</sequence>
<dbReference type="PATRIC" id="fig|1123360.3.peg.2706"/>
<dbReference type="eggNOG" id="COG0635">
    <property type="taxonomic scope" value="Bacteria"/>
</dbReference>
<keyword evidence="12 14" id="KW-0627">Porphyrin biosynthesis</keyword>
<dbReference type="SFLD" id="SFLDS00029">
    <property type="entry name" value="Radical_SAM"/>
    <property type="match status" value="1"/>
</dbReference>
<dbReference type="SFLD" id="SFLDG01065">
    <property type="entry name" value="anaerobic_coproporphyrinogen-I"/>
    <property type="match status" value="1"/>
</dbReference>
<dbReference type="EMBL" id="AONI01000015">
    <property type="protein sequence ID" value="EPX77011.1"/>
    <property type="molecule type" value="Genomic_DNA"/>
</dbReference>
<evidence type="ECO:0000256" key="12">
    <source>
        <dbReference type="ARBA" id="ARBA00023244"/>
    </source>
</evidence>
<dbReference type="PANTHER" id="PTHR13932">
    <property type="entry name" value="COPROPORPHYRINIGEN III OXIDASE"/>
    <property type="match status" value="1"/>
</dbReference>
<dbReference type="InterPro" id="IPR006638">
    <property type="entry name" value="Elp3/MiaA/NifB-like_rSAM"/>
</dbReference>
<dbReference type="GO" id="GO:0006782">
    <property type="term" value="P:protoporphyrinogen IX biosynthetic process"/>
    <property type="evidence" value="ECO:0007669"/>
    <property type="project" value="UniProtKB-UniPathway"/>
</dbReference>
<keyword evidence="5 14" id="KW-0004">4Fe-4S</keyword>
<comment type="caution">
    <text evidence="18">The sequence shown here is derived from an EMBL/GenBank/DDBJ whole genome shotgun (WGS) entry which is preliminary data.</text>
</comment>
<dbReference type="UniPathway" id="UPA00251">
    <property type="reaction ID" value="UER00323"/>
</dbReference>
<name>S9Q6L3_9RHOB</name>
<dbReference type="GO" id="GO:0051989">
    <property type="term" value="F:coproporphyrinogen dehydrogenase activity"/>
    <property type="evidence" value="ECO:0007669"/>
    <property type="project" value="UniProtKB-EC"/>
</dbReference>
<dbReference type="GO" id="GO:0004109">
    <property type="term" value="F:coproporphyrinogen oxidase activity"/>
    <property type="evidence" value="ECO:0007669"/>
    <property type="project" value="InterPro"/>
</dbReference>
<dbReference type="EC" id="1.3.98.3" evidence="14"/>
<evidence type="ECO:0000256" key="9">
    <source>
        <dbReference type="ARBA" id="ARBA00023002"/>
    </source>
</evidence>
<dbReference type="AlphaFoldDB" id="S9Q6L3"/>
<dbReference type="NCBIfam" id="TIGR00538">
    <property type="entry name" value="hemN"/>
    <property type="match status" value="1"/>
</dbReference>
<dbReference type="InterPro" id="IPR004558">
    <property type="entry name" value="Coprogen_oxidase_HemN"/>
</dbReference>